<dbReference type="EMBL" id="CP129013">
    <property type="protein sequence ID" value="WLR43102.1"/>
    <property type="molecule type" value="Genomic_DNA"/>
</dbReference>
<dbReference type="PANTHER" id="PTHR11011">
    <property type="entry name" value="MALE STERILITY PROTEIN 2-RELATED"/>
    <property type="match status" value="1"/>
</dbReference>
<dbReference type="CDD" id="cd05263">
    <property type="entry name" value="MupV_like_SDR_e"/>
    <property type="match status" value="1"/>
</dbReference>
<evidence type="ECO:0000313" key="3">
    <source>
        <dbReference type="Proteomes" id="UP001197974"/>
    </source>
</evidence>
<dbReference type="Proteomes" id="UP001197974">
    <property type="component" value="Chromosome"/>
</dbReference>
<reference evidence="2 3" key="1">
    <citation type="submission" date="2023-06" db="EMBL/GenBank/DDBJ databases">
        <title>Five Gram-positive bacteria isolated from mangrove sediments in Shenzhen, Guangdong, China.</title>
        <authorList>
            <person name="Yu S."/>
            <person name="Zheng W."/>
            <person name="Huang Y."/>
        </authorList>
    </citation>
    <scope>NUCLEOTIDE SEQUENCE [LARGE SCALE GENOMIC DNA]</scope>
    <source>
        <strain evidence="2 3">SaN35-3</strain>
    </source>
</reference>
<dbReference type="Gene3D" id="3.40.50.720">
    <property type="entry name" value="NAD(P)-binding Rossmann-like Domain"/>
    <property type="match status" value="1"/>
</dbReference>
<dbReference type="InterPro" id="IPR036291">
    <property type="entry name" value="NAD(P)-bd_dom_sf"/>
</dbReference>
<keyword evidence="3" id="KW-1185">Reference proteome</keyword>
<evidence type="ECO:0000313" key="2">
    <source>
        <dbReference type="EMBL" id="WLR43102.1"/>
    </source>
</evidence>
<dbReference type="InterPro" id="IPR013120">
    <property type="entry name" value="FAR_NAD-bd"/>
</dbReference>
<protein>
    <submittedName>
        <fullName evidence="2">SDR family oxidoreductase</fullName>
    </submittedName>
</protein>
<proteinExistence type="predicted"/>
<organism evidence="2 3">
    <name type="scientific">Bacillus carboniphilus</name>
    <dbReference type="NCBI Taxonomy" id="86663"/>
    <lineage>
        <taxon>Bacteria</taxon>
        <taxon>Bacillati</taxon>
        <taxon>Bacillota</taxon>
        <taxon>Bacilli</taxon>
        <taxon>Bacillales</taxon>
        <taxon>Bacillaceae</taxon>
        <taxon>Bacillus</taxon>
    </lineage>
</organism>
<feature type="domain" description="Thioester reductase (TE)" evidence="1">
    <location>
        <begin position="5"/>
        <end position="236"/>
    </location>
</feature>
<dbReference type="RefSeq" id="WP_226538924.1">
    <property type="nucleotide sequence ID" value="NZ_CP129013.1"/>
</dbReference>
<dbReference type="SUPFAM" id="SSF51735">
    <property type="entry name" value="NAD(P)-binding Rossmann-fold domains"/>
    <property type="match status" value="1"/>
</dbReference>
<dbReference type="Pfam" id="PF07993">
    <property type="entry name" value="NAD_binding_4"/>
    <property type="match status" value="1"/>
</dbReference>
<gene>
    <name evidence="2" type="ORF">LC087_02525</name>
</gene>
<accession>A0ABY9JUL1</accession>
<name>A0ABY9JUL1_9BACI</name>
<sequence length="361" mass="41711">MNIFITGFPGFISERLVEELIKDEDVDHIYLLVLSPMKQEAEKILAKLNIGDQQVTIVEGDITKKRLGIEEGLLHTLYSTVTHIYHLAAIYDLSVPFDLAYQVNVNGTKNMNDFVYSLERLTKYVYVSTAYVSGEREGTIYENELDQGQTFKNHYEETKYFAEKEVQTLVADGLPVTIIRPGIVVGDSRTGETAKFDGPYFILNMFRRSLLPFQPDLVSRKEVEFNFIPVDYLVKSLLVVGKDYQANGLTLHITHPNPKSIQYVLREMLKIYSGKDFKGKLPVQAAKQLVKNKNVRNRIGIQKEAIDYYLYDVHYNCQHAEEILKKHDVTCPEVQEFLPNLVEYYRRYADDTSKQVYNRSY</sequence>
<evidence type="ECO:0000259" key="1">
    <source>
        <dbReference type="Pfam" id="PF07993"/>
    </source>
</evidence>
<dbReference type="InterPro" id="IPR026055">
    <property type="entry name" value="FAR"/>
</dbReference>